<keyword evidence="2" id="KW-0812">Transmembrane</keyword>
<evidence type="ECO:0000256" key="2">
    <source>
        <dbReference type="SAM" id="Phobius"/>
    </source>
</evidence>
<dbReference type="PROSITE" id="PS50088">
    <property type="entry name" value="ANK_REPEAT"/>
    <property type="match status" value="1"/>
</dbReference>
<name>A0A9W4IA87_9EURO</name>
<dbReference type="InterPro" id="IPR036770">
    <property type="entry name" value="Ankyrin_rpt-contain_sf"/>
</dbReference>
<evidence type="ECO:0008006" key="5">
    <source>
        <dbReference type="Google" id="ProtNLM"/>
    </source>
</evidence>
<dbReference type="Pfam" id="PF12796">
    <property type="entry name" value="Ank_2"/>
    <property type="match status" value="1"/>
</dbReference>
<feature type="repeat" description="ANK" evidence="1">
    <location>
        <begin position="82"/>
        <end position="114"/>
    </location>
</feature>
<protein>
    <recommendedName>
        <fullName evidence="5">F-box domain-containing protein</fullName>
    </recommendedName>
</protein>
<sequence>MSNIRDLSNELLLWIVSYLEGSVTFVLAKSCKELDFRLQPNINIQNQACETVLWYSIHYRSYSMVKRLLEQPEVRVDIKHKHDRTALYLAVFVFRIGFVYLLLLRGNNLDLQDDSGYSLWAWVRYFNRLVMKIILSNDLNSHLFFGT</sequence>
<keyword evidence="2" id="KW-0472">Membrane</keyword>
<dbReference type="Proteomes" id="UP001152646">
    <property type="component" value="Unassembled WGS sequence"/>
</dbReference>
<keyword evidence="2" id="KW-1133">Transmembrane helix</keyword>
<dbReference type="EMBL" id="CAJVPA010000027">
    <property type="protein sequence ID" value="CAG8245805.1"/>
    <property type="molecule type" value="Genomic_DNA"/>
</dbReference>
<dbReference type="InterPro" id="IPR002110">
    <property type="entry name" value="Ankyrin_rpt"/>
</dbReference>
<reference evidence="3" key="1">
    <citation type="submission" date="2021-07" db="EMBL/GenBank/DDBJ databases">
        <authorList>
            <person name="Branca A.L. A."/>
        </authorList>
    </citation>
    <scope>NUCLEOTIDE SEQUENCE</scope>
</reference>
<dbReference type="Gene3D" id="1.25.40.20">
    <property type="entry name" value="Ankyrin repeat-containing domain"/>
    <property type="match status" value="1"/>
</dbReference>
<gene>
    <name evidence="3" type="ORF">PSALAMII_LOCUS647</name>
</gene>
<dbReference type="OrthoDB" id="5135691at2759"/>
<accession>A0A9W4IA87</accession>
<organism evidence="3 4">
    <name type="scientific">Penicillium salamii</name>
    <dbReference type="NCBI Taxonomy" id="1612424"/>
    <lineage>
        <taxon>Eukaryota</taxon>
        <taxon>Fungi</taxon>
        <taxon>Dikarya</taxon>
        <taxon>Ascomycota</taxon>
        <taxon>Pezizomycotina</taxon>
        <taxon>Eurotiomycetes</taxon>
        <taxon>Eurotiomycetidae</taxon>
        <taxon>Eurotiales</taxon>
        <taxon>Aspergillaceae</taxon>
        <taxon>Penicillium</taxon>
    </lineage>
</organism>
<proteinExistence type="predicted"/>
<comment type="caution">
    <text evidence="3">The sequence shown here is derived from an EMBL/GenBank/DDBJ whole genome shotgun (WGS) entry which is preliminary data.</text>
</comment>
<keyword evidence="1" id="KW-0040">ANK repeat</keyword>
<evidence type="ECO:0000313" key="4">
    <source>
        <dbReference type="Proteomes" id="UP001152646"/>
    </source>
</evidence>
<dbReference type="AlphaFoldDB" id="A0A9W4IA87"/>
<dbReference type="SUPFAM" id="SSF48403">
    <property type="entry name" value="Ankyrin repeat"/>
    <property type="match status" value="1"/>
</dbReference>
<evidence type="ECO:0000256" key="1">
    <source>
        <dbReference type="PROSITE-ProRule" id="PRU00023"/>
    </source>
</evidence>
<evidence type="ECO:0000313" key="3">
    <source>
        <dbReference type="EMBL" id="CAG8245805.1"/>
    </source>
</evidence>
<feature type="transmembrane region" description="Helical" evidence="2">
    <location>
        <begin position="85"/>
        <end position="103"/>
    </location>
</feature>